<dbReference type="PANTHER" id="PTHR33447">
    <property type="entry name" value="GLUTATHIONE GAMMA-GLUTAMYLCYSTEINYLTRANSFERASE"/>
    <property type="match status" value="1"/>
</dbReference>
<gene>
    <name evidence="7" type="ORF">PhCBS80983_g01490</name>
</gene>
<sequence>MVLILDVARFKYPAYWVSLDLLWQSLHPLDTSTGKPRGYVVLQKGSRSYVASALSQLAVTSDSWPRLSNILFHELPSRFVTSPPTSPADFIKTVVESIPDSYDSVVENRLPLFVSPSSVSDPSDEVPAAAASSEEGLKGPENGPVSAVAFDTYVSGLDDLLHKLANTDLYRLVEASIAARNRTRQREALMAMAAAASAKAAARMRRENEEKISSGPPGLSRVRSSERLIDDAEKISSPPMSPRYHLNYAGSLLSRRSSANLSGGMSPERRRLSLSLCQTHFHPANHPVNDFTAFLTIFLFALFSYKPWHEELLDVQEEPNERKSQTDLSKDLPTKPAPVRSEPTVKCRRRLSMAEQVRGLVNLDVAGIQDSVIREEVAFLRNQIAALTELQLQDSRRNGTDVAPTST</sequence>
<dbReference type="GO" id="GO:0098849">
    <property type="term" value="P:cellular detoxification of cadmium ion"/>
    <property type="evidence" value="ECO:0007669"/>
    <property type="project" value="TreeGrafter"/>
</dbReference>
<keyword evidence="4" id="KW-0479">Metal-binding</keyword>
<dbReference type="Pfam" id="PF05023">
    <property type="entry name" value="Phytochelatin"/>
    <property type="match status" value="1"/>
</dbReference>
<keyword evidence="8" id="KW-1185">Reference proteome</keyword>
<dbReference type="PROSITE" id="PS51443">
    <property type="entry name" value="PCS"/>
    <property type="match status" value="1"/>
</dbReference>
<evidence type="ECO:0000256" key="2">
    <source>
        <dbReference type="ARBA" id="ARBA00022539"/>
    </source>
</evidence>
<feature type="region of interest" description="Disordered" evidence="5">
    <location>
        <begin position="116"/>
        <end position="142"/>
    </location>
</feature>
<reference evidence="7 8" key="1">
    <citation type="journal article" date="2019" name="Sci. Rep.">
        <title>Comparative genomics of chytrid fungi reveal insights into the obligate biotrophic and pathogenic lifestyle of Synchytrium endobioticum.</title>
        <authorList>
            <person name="van de Vossenberg B.T.L.H."/>
            <person name="Warris S."/>
            <person name="Nguyen H.D.T."/>
            <person name="van Gent-Pelzer M.P.E."/>
            <person name="Joly D.L."/>
            <person name="van de Geest H.C."/>
            <person name="Bonants P.J.M."/>
            <person name="Smith D.S."/>
            <person name="Levesque C.A."/>
            <person name="van der Lee T.A.J."/>
        </authorList>
    </citation>
    <scope>NUCLEOTIDE SEQUENCE [LARGE SCALE GENOMIC DNA]</scope>
    <source>
        <strain evidence="7 8">CBS 809.83</strain>
    </source>
</reference>
<dbReference type="GO" id="GO:0046872">
    <property type="term" value="F:metal ion binding"/>
    <property type="evidence" value="ECO:0007669"/>
    <property type="project" value="UniProtKB-KW"/>
</dbReference>
<dbReference type="AlphaFoldDB" id="A0A507EAL1"/>
<dbReference type="PANTHER" id="PTHR33447:SF2">
    <property type="entry name" value="GLUTATHIONE GAMMA-GLUTAMYLCYSTEINYLTRANSFERASE"/>
    <property type="match status" value="1"/>
</dbReference>
<dbReference type="GO" id="GO:0010273">
    <property type="term" value="P:detoxification of copper ion"/>
    <property type="evidence" value="ECO:0007669"/>
    <property type="project" value="TreeGrafter"/>
</dbReference>
<dbReference type="SUPFAM" id="SSF54001">
    <property type="entry name" value="Cysteine proteinases"/>
    <property type="match status" value="1"/>
</dbReference>
<feature type="region of interest" description="Disordered" evidence="5">
    <location>
        <begin position="317"/>
        <end position="345"/>
    </location>
</feature>
<accession>A0A507EAL1</accession>
<dbReference type="Proteomes" id="UP000318582">
    <property type="component" value="Unassembled WGS sequence"/>
</dbReference>
<feature type="domain" description="Peptidase C83" evidence="6">
    <location>
        <begin position="1"/>
        <end position="47"/>
    </location>
</feature>
<dbReference type="InterPro" id="IPR040409">
    <property type="entry name" value="PCS-like"/>
</dbReference>
<dbReference type="GO" id="GO:0016756">
    <property type="term" value="F:glutathione gamma-glutamylcysteinyltransferase activity"/>
    <property type="evidence" value="ECO:0007669"/>
    <property type="project" value="UniProtKB-EC"/>
</dbReference>
<dbReference type="Gene3D" id="3.90.70.30">
    <property type="entry name" value="Phytochelatin synthase, N-terminal domain"/>
    <property type="match status" value="1"/>
</dbReference>
<protein>
    <recommendedName>
        <fullName evidence="1">glutathione gamma-glutamylcysteinyltransferase</fullName>
        <ecNumber evidence="1">2.3.2.15</ecNumber>
    </recommendedName>
</protein>
<comment type="caution">
    <text evidence="7">The sequence shown here is derived from an EMBL/GenBank/DDBJ whole genome shotgun (WGS) entry which is preliminary data.</text>
</comment>
<dbReference type="GO" id="GO:0046938">
    <property type="term" value="P:phytochelatin biosynthetic process"/>
    <property type="evidence" value="ECO:0007669"/>
    <property type="project" value="InterPro"/>
</dbReference>
<evidence type="ECO:0000313" key="8">
    <source>
        <dbReference type="Proteomes" id="UP000318582"/>
    </source>
</evidence>
<proteinExistence type="predicted"/>
<keyword evidence="2" id="KW-0104">Cadmium</keyword>
<name>A0A507EAL1_9FUNG</name>
<dbReference type="EC" id="2.3.2.15" evidence="1"/>
<organism evidence="7 8">
    <name type="scientific">Powellomyces hirtus</name>
    <dbReference type="NCBI Taxonomy" id="109895"/>
    <lineage>
        <taxon>Eukaryota</taxon>
        <taxon>Fungi</taxon>
        <taxon>Fungi incertae sedis</taxon>
        <taxon>Chytridiomycota</taxon>
        <taxon>Chytridiomycota incertae sedis</taxon>
        <taxon>Chytridiomycetes</taxon>
        <taxon>Spizellomycetales</taxon>
        <taxon>Powellomycetaceae</taxon>
        <taxon>Powellomyces</taxon>
    </lineage>
</organism>
<dbReference type="InterPro" id="IPR038765">
    <property type="entry name" value="Papain-like_cys_pep_sf"/>
</dbReference>
<evidence type="ECO:0000259" key="6">
    <source>
        <dbReference type="PROSITE" id="PS51443"/>
    </source>
</evidence>
<evidence type="ECO:0000256" key="5">
    <source>
        <dbReference type="SAM" id="MobiDB-lite"/>
    </source>
</evidence>
<keyword evidence="3" id="KW-0808">Transferase</keyword>
<feature type="compositionally biased region" description="Basic and acidic residues" evidence="5">
    <location>
        <begin position="319"/>
        <end position="333"/>
    </location>
</feature>
<evidence type="ECO:0000256" key="3">
    <source>
        <dbReference type="ARBA" id="ARBA00022679"/>
    </source>
</evidence>
<evidence type="ECO:0000256" key="1">
    <source>
        <dbReference type="ARBA" id="ARBA00012468"/>
    </source>
</evidence>
<dbReference type="EMBL" id="QEAQ01000011">
    <property type="protein sequence ID" value="TPX60902.1"/>
    <property type="molecule type" value="Genomic_DNA"/>
</dbReference>
<evidence type="ECO:0000256" key="4">
    <source>
        <dbReference type="ARBA" id="ARBA00022723"/>
    </source>
</evidence>
<evidence type="ECO:0000313" key="7">
    <source>
        <dbReference type="EMBL" id="TPX60902.1"/>
    </source>
</evidence>
<dbReference type="InterPro" id="IPR038156">
    <property type="entry name" value="PCS_N_sf"/>
</dbReference>
<dbReference type="InterPro" id="IPR007719">
    <property type="entry name" value="PCS_N"/>
</dbReference>